<organism evidence="1 2">
    <name type="scientific">Flavobacterium franklandianum</name>
    <dbReference type="NCBI Taxonomy" id="2594430"/>
    <lineage>
        <taxon>Bacteria</taxon>
        <taxon>Pseudomonadati</taxon>
        <taxon>Bacteroidota</taxon>
        <taxon>Flavobacteriia</taxon>
        <taxon>Flavobacteriales</taxon>
        <taxon>Flavobacteriaceae</taxon>
        <taxon>Flavobacterium</taxon>
    </lineage>
</organism>
<comment type="caution">
    <text evidence="1">The sequence shown here is derived from an EMBL/GenBank/DDBJ whole genome shotgun (WGS) entry which is preliminary data.</text>
</comment>
<evidence type="ECO:0000313" key="2">
    <source>
        <dbReference type="Proteomes" id="UP000318585"/>
    </source>
</evidence>
<keyword evidence="2" id="KW-1185">Reference proteome</keyword>
<proteinExistence type="predicted"/>
<reference evidence="1 2" key="1">
    <citation type="submission" date="2019-07" db="EMBL/GenBank/DDBJ databases">
        <title>Novel species of Flavobacterium.</title>
        <authorList>
            <person name="Liu Q."/>
            <person name="Xin Y.-H."/>
        </authorList>
    </citation>
    <scope>NUCLEOTIDE SEQUENCE [LARGE SCALE GENOMIC DNA]</scope>
    <source>
        <strain evidence="1 2">LB3P56</strain>
    </source>
</reference>
<accession>A0A553CJ08</accession>
<gene>
    <name evidence="1" type="ORF">FNW17_11550</name>
</gene>
<dbReference type="EMBL" id="VJZR01000010">
    <property type="protein sequence ID" value="TRX20483.1"/>
    <property type="molecule type" value="Genomic_DNA"/>
</dbReference>
<dbReference type="OrthoDB" id="659133at2"/>
<name>A0A553CJ08_9FLAO</name>
<sequence>MNNNFRYKMKEIFLLLLLIPLIGLSQAKNVISTNRVFPKVDKVLEFEKALANHAQKYHTGDVKWRVFQIQSGPDAGGYHIVEGPKSWESEDTRGDINVAHNNDWHKSVTIYLTDRNSSGYSVYIDSLSTVAVGDYSDKVQVTHLYPKPGCGNKVFTMLKNLKAVWAADGSTVAVYESNGSGESQFALARRYKQGLKEKAEGFRKPFKVTYEKVHGAGSYDLYLDNIHEYTNNIWSELIFLRADLSSK</sequence>
<protein>
    <submittedName>
        <fullName evidence="1">Uncharacterized protein</fullName>
    </submittedName>
</protein>
<dbReference type="Proteomes" id="UP000318585">
    <property type="component" value="Unassembled WGS sequence"/>
</dbReference>
<dbReference type="AlphaFoldDB" id="A0A553CJ08"/>
<evidence type="ECO:0000313" key="1">
    <source>
        <dbReference type="EMBL" id="TRX20483.1"/>
    </source>
</evidence>
<dbReference type="RefSeq" id="WP_143391117.1">
    <property type="nucleotide sequence ID" value="NZ_VJZQ01000018.1"/>
</dbReference>